<organism evidence="6 7">
    <name type="scientific">Anaerococcus tetradius</name>
    <dbReference type="NCBI Taxonomy" id="33036"/>
    <lineage>
        <taxon>Bacteria</taxon>
        <taxon>Bacillati</taxon>
        <taxon>Bacillota</taxon>
        <taxon>Tissierellia</taxon>
        <taxon>Tissierellales</taxon>
        <taxon>Peptoniphilaceae</taxon>
        <taxon>Anaerococcus</taxon>
    </lineage>
</organism>
<keyword evidence="4" id="KW-0804">Transcription</keyword>
<keyword evidence="1" id="KW-0678">Repressor</keyword>
<evidence type="ECO:0000259" key="5">
    <source>
        <dbReference type="PROSITE" id="PS50937"/>
    </source>
</evidence>
<dbReference type="PROSITE" id="PS00552">
    <property type="entry name" value="HTH_MERR_1"/>
    <property type="match status" value="1"/>
</dbReference>
<dbReference type="InterPro" id="IPR009061">
    <property type="entry name" value="DNA-bd_dom_put_sf"/>
</dbReference>
<comment type="caution">
    <text evidence="6">The sequence shown here is derived from an EMBL/GenBank/DDBJ whole genome shotgun (WGS) entry which is preliminary data.</text>
</comment>
<dbReference type="Gene3D" id="3.20.80.10">
    <property type="entry name" value="Regulatory factor, effector binding domain"/>
    <property type="match status" value="1"/>
</dbReference>
<reference evidence="7" key="1">
    <citation type="submission" date="2016-01" db="EMBL/GenBank/DDBJ databases">
        <authorList>
            <person name="Mitreva M."/>
            <person name="Pepin K.H."/>
            <person name="Mihindukulasuriya K.A."/>
            <person name="Fulton R."/>
            <person name="Fronick C."/>
            <person name="O'Laughlin M."/>
            <person name="Miner T."/>
            <person name="Herter B."/>
            <person name="Rosa B.A."/>
            <person name="Cordes M."/>
            <person name="Tomlinson C."/>
            <person name="Wollam A."/>
            <person name="Palsikar V.B."/>
            <person name="Mardis E.R."/>
            <person name="Wilson R.K."/>
        </authorList>
    </citation>
    <scope>NUCLEOTIDE SEQUENCE [LARGE SCALE GENOMIC DNA]</scope>
    <source>
        <strain evidence="7">MJR8151</strain>
    </source>
</reference>
<dbReference type="SMART" id="SM00422">
    <property type="entry name" value="HTH_MERR"/>
    <property type="match status" value="1"/>
</dbReference>
<dbReference type="OrthoDB" id="9773308at2"/>
<evidence type="ECO:0000256" key="1">
    <source>
        <dbReference type="ARBA" id="ARBA00022491"/>
    </source>
</evidence>
<dbReference type="GO" id="GO:0003700">
    <property type="term" value="F:DNA-binding transcription factor activity"/>
    <property type="evidence" value="ECO:0007669"/>
    <property type="project" value="InterPro"/>
</dbReference>
<evidence type="ECO:0000256" key="2">
    <source>
        <dbReference type="ARBA" id="ARBA00023015"/>
    </source>
</evidence>
<dbReference type="InterPro" id="IPR047057">
    <property type="entry name" value="MerR_fam"/>
</dbReference>
<dbReference type="PANTHER" id="PTHR30204">
    <property type="entry name" value="REDOX-CYCLING DRUG-SENSING TRANSCRIPTIONAL ACTIVATOR SOXR"/>
    <property type="match status" value="1"/>
</dbReference>
<proteinExistence type="predicted"/>
<dbReference type="Pfam" id="PF06445">
    <property type="entry name" value="GyrI-like"/>
    <property type="match status" value="1"/>
</dbReference>
<dbReference type="GO" id="GO:0003677">
    <property type="term" value="F:DNA binding"/>
    <property type="evidence" value="ECO:0007669"/>
    <property type="project" value="UniProtKB-KW"/>
</dbReference>
<name>A0A133KB61_9FIRM</name>
<dbReference type="SUPFAM" id="SSF55136">
    <property type="entry name" value="Probable bacterial effector-binding domain"/>
    <property type="match status" value="1"/>
</dbReference>
<accession>A0A133KB61</accession>
<dbReference type="InterPro" id="IPR011256">
    <property type="entry name" value="Reg_factor_effector_dom_sf"/>
</dbReference>
<dbReference type="Gene3D" id="1.10.1660.10">
    <property type="match status" value="1"/>
</dbReference>
<dbReference type="Proteomes" id="UP000070383">
    <property type="component" value="Unassembled WGS sequence"/>
</dbReference>
<dbReference type="SUPFAM" id="SSF46955">
    <property type="entry name" value="Putative DNA-binding domain"/>
    <property type="match status" value="1"/>
</dbReference>
<protein>
    <submittedName>
        <fullName evidence="6">Transcriptional regulator, MerR family</fullName>
    </submittedName>
</protein>
<dbReference type="PROSITE" id="PS50937">
    <property type="entry name" value="HTH_MERR_2"/>
    <property type="match status" value="1"/>
</dbReference>
<dbReference type="PANTHER" id="PTHR30204:SF69">
    <property type="entry name" value="MERR-FAMILY TRANSCRIPTIONAL REGULATOR"/>
    <property type="match status" value="1"/>
</dbReference>
<keyword evidence="2" id="KW-0805">Transcription regulation</keyword>
<keyword evidence="3" id="KW-0238">DNA-binding</keyword>
<dbReference type="InterPro" id="IPR029442">
    <property type="entry name" value="GyrI-like"/>
</dbReference>
<dbReference type="RefSeq" id="WP_004837459.1">
    <property type="nucleotide sequence ID" value="NZ_KQ955289.1"/>
</dbReference>
<evidence type="ECO:0000256" key="4">
    <source>
        <dbReference type="ARBA" id="ARBA00023163"/>
    </source>
</evidence>
<dbReference type="EMBL" id="LRPM01000071">
    <property type="protein sequence ID" value="KWZ76734.1"/>
    <property type="molecule type" value="Genomic_DNA"/>
</dbReference>
<dbReference type="InterPro" id="IPR000551">
    <property type="entry name" value="MerR-type_HTH_dom"/>
</dbReference>
<dbReference type="AlphaFoldDB" id="A0A133KB61"/>
<gene>
    <name evidence="6" type="ORF">HMPREF3200_01687</name>
</gene>
<evidence type="ECO:0000256" key="3">
    <source>
        <dbReference type="ARBA" id="ARBA00023125"/>
    </source>
</evidence>
<sequence>MIKKEKPYSIGEASNKAQVSTRTLRHYESIGLIKPDFVKENGYRYYTDETILVISLIKYLQFMDFTLDEIRNFISNTEYNDVSKTFNELIKRTSEEIKRLDERLTIIKDWNELISEASSAFLIGNNTPSIKYIKESELISYPMDFDFYYEDTVLDLDFANFVKSKDNKITGPVMFYFDSYIDRLMCENDNRPIKGRYIQRTVNPIKDQKDIFTIKDGIYGSIYHFGKYENLSKSYQKLINRAKKYRYKLSKEVIERFVVDSWTFRDEEKYVTEILIPIEMKVEENK</sequence>
<evidence type="ECO:0000313" key="6">
    <source>
        <dbReference type="EMBL" id="KWZ76734.1"/>
    </source>
</evidence>
<feature type="domain" description="HTH merR-type" evidence="5">
    <location>
        <begin position="7"/>
        <end position="76"/>
    </location>
</feature>
<dbReference type="PATRIC" id="fig|33036.3.peg.1670"/>
<dbReference type="STRING" id="33036.HMPREF3200_01687"/>
<dbReference type="Pfam" id="PF13411">
    <property type="entry name" value="MerR_1"/>
    <property type="match status" value="1"/>
</dbReference>
<evidence type="ECO:0000313" key="7">
    <source>
        <dbReference type="Proteomes" id="UP000070383"/>
    </source>
</evidence>
<keyword evidence="7" id="KW-1185">Reference proteome</keyword>